<organism evidence="2 3">
    <name type="scientific">Marinomonas mediterranea (strain ATCC 700492 / JCM 21426 / NBRC 103028 / MMB-1)</name>
    <dbReference type="NCBI Taxonomy" id="717774"/>
    <lineage>
        <taxon>Bacteria</taxon>
        <taxon>Pseudomonadati</taxon>
        <taxon>Pseudomonadota</taxon>
        <taxon>Gammaproteobacteria</taxon>
        <taxon>Oceanospirillales</taxon>
        <taxon>Oceanospirillaceae</taxon>
        <taxon>Marinomonas</taxon>
    </lineage>
</organism>
<dbReference type="EMBL" id="CP002583">
    <property type="protein sequence ID" value="ADZ91456.1"/>
    <property type="molecule type" value="Genomic_DNA"/>
</dbReference>
<dbReference type="HOGENOM" id="CLU_016532_0_0_6"/>
<evidence type="ECO:0008006" key="4">
    <source>
        <dbReference type="Google" id="ProtNLM"/>
    </source>
</evidence>
<reference evidence="2 3" key="1">
    <citation type="journal article" date="2012" name="Stand. Genomic Sci.">
        <title>Complete genome sequence of the melanogenic marine bacterium Marinomonas mediterranea type strain (MMB-1(T)).</title>
        <authorList>
            <person name="Lucas-Elio P."/>
            <person name="Goodwin L."/>
            <person name="Woyke T."/>
            <person name="Pitluck S."/>
            <person name="Nolan M."/>
            <person name="Kyrpides N.C."/>
            <person name="Detter J.C."/>
            <person name="Copeland A."/>
            <person name="Teshima H."/>
            <person name="Bruce D."/>
            <person name="Detter C."/>
            <person name="Tapia R."/>
            <person name="Han S."/>
            <person name="Land M.L."/>
            <person name="Ivanova N."/>
            <person name="Mikhailova N."/>
            <person name="Johnston A.W."/>
            <person name="Sanchez-Amat A."/>
        </authorList>
    </citation>
    <scope>NUCLEOTIDE SEQUENCE [LARGE SCALE GENOMIC DNA]</scope>
    <source>
        <strain evidence="3">ATCC 700492 / JCM 21426 / NBRC 103028 / MMB-1</strain>
    </source>
</reference>
<keyword evidence="3" id="KW-1185">Reference proteome</keyword>
<proteinExistence type="predicted"/>
<name>F2K4R3_MARM1</name>
<accession>F2K4R3</accession>
<dbReference type="InterPro" id="IPR010727">
    <property type="entry name" value="DUF1302"/>
</dbReference>
<dbReference type="STRING" id="717774.Marme_2214"/>
<dbReference type="eggNOG" id="COG3203">
    <property type="taxonomic scope" value="Bacteria"/>
</dbReference>
<sequence length="532" mass="57647" precursor="true">MSRFNSASFRLTSVAVAIISSTSTAYGFNIDTGNPDFRLSLNNSVKYSTAFRLEEASPGLTSDANQDDGNNNFDKGLVSNRLDLFSEIDASYKNIGFRISGAAWYDDVYNGSTDNTTSTSNHSPASEFSDNTTEIMGNDAELLDAFVYGYFPVMNGMEGTVRLGRHSLLWGESLFFGANGIAGGQAPNDVVKLLSVPNSTFKEVVRPTGKLSVDIPVSDEVTIGAYYGYEWEASRIPPAGAYLSSGDAIGSEVILAGTSTIKKVDDEEASDTGQYGLQVRWTDDDLDADFGLYAIRYNAYGASNLYTYLDSTFHPTQYKFAYAEGIEAYGASMAKSVGVWSLATEISYRKNAPLESNGAVITPVGTQYDNNDNPGYAVGETAHAQISWLAGFGPTFISDEASFAGEIAWNTRVKTTKNESFLNENADRSAVGVRMTYSPTYRQVFDGIDLTPSVGFGHTWGKSSAVSAFGVDGGGDVNIGVKAVYLDRWNMSLSYTKFLGEEGNYLDSSNHTQYKQSLKDRDFLAASINTTF</sequence>
<protein>
    <recommendedName>
        <fullName evidence="4">DUF1302 domain-containing protein</fullName>
    </recommendedName>
</protein>
<dbReference type="AlphaFoldDB" id="F2K4R3"/>
<keyword evidence="1" id="KW-0732">Signal</keyword>
<gene>
    <name evidence="2" type="ordered locus">Marme_2214</name>
</gene>
<evidence type="ECO:0000313" key="3">
    <source>
        <dbReference type="Proteomes" id="UP000001062"/>
    </source>
</evidence>
<dbReference type="KEGG" id="mme:Marme_2214"/>
<dbReference type="PATRIC" id="fig|717774.3.peg.2281"/>
<evidence type="ECO:0000256" key="1">
    <source>
        <dbReference type="SAM" id="SignalP"/>
    </source>
</evidence>
<feature type="signal peptide" evidence="1">
    <location>
        <begin position="1"/>
        <end position="25"/>
    </location>
</feature>
<dbReference type="Pfam" id="PF06980">
    <property type="entry name" value="DUF1302"/>
    <property type="match status" value="1"/>
</dbReference>
<feature type="chain" id="PRO_5003284643" description="DUF1302 domain-containing protein" evidence="1">
    <location>
        <begin position="26"/>
        <end position="532"/>
    </location>
</feature>
<dbReference type="OrthoDB" id="7000272at2"/>
<evidence type="ECO:0000313" key="2">
    <source>
        <dbReference type="EMBL" id="ADZ91456.1"/>
    </source>
</evidence>
<dbReference type="Proteomes" id="UP000001062">
    <property type="component" value="Chromosome"/>
</dbReference>
<dbReference type="RefSeq" id="WP_013661361.1">
    <property type="nucleotide sequence ID" value="NC_015276.1"/>
</dbReference>